<feature type="coiled-coil region" evidence="13">
    <location>
        <begin position="274"/>
        <end position="326"/>
    </location>
</feature>
<dbReference type="PROSITE" id="PS00020">
    <property type="entry name" value="ACTININ_2"/>
    <property type="match status" value="1"/>
</dbReference>
<evidence type="ECO:0000256" key="10">
    <source>
        <dbReference type="ARBA" id="ARBA00023203"/>
    </source>
</evidence>
<dbReference type="PROSITE" id="PS50002">
    <property type="entry name" value="SH3"/>
    <property type="match status" value="1"/>
</dbReference>
<evidence type="ECO:0000256" key="8">
    <source>
        <dbReference type="ARBA" id="ARBA00022701"/>
    </source>
</evidence>
<dbReference type="SUPFAM" id="SSF50044">
    <property type="entry name" value="SH3-domain"/>
    <property type="match status" value="1"/>
</dbReference>
<name>A0A8R1EV82_CAEJA</name>
<dbReference type="EnsemblMetazoa" id="CJA42789.1">
    <property type="protein sequence ID" value="CJA42789.1"/>
    <property type="gene ID" value="WBGene00218637"/>
</dbReference>
<evidence type="ECO:0000256" key="6">
    <source>
        <dbReference type="ARBA" id="ARBA00022553"/>
    </source>
</evidence>
<dbReference type="FunFam" id="1.20.58.60:FF:000329">
    <property type="entry name" value="SMAll"/>
    <property type="match status" value="1"/>
</dbReference>
<keyword evidence="7" id="KW-0344">Guanine-nucleotide releasing factor</keyword>
<feature type="domain" description="SH3" evidence="15">
    <location>
        <begin position="25"/>
        <end position="82"/>
    </location>
</feature>
<dbReference type="InterPro" id="IPR036872">
    <property type="entry name" value="CH_dom_sf"/>
</dbReference>
<evidence type="ECO:0000259" key="15">
    <source>
        <dbReference type="PROSITE" id="PS50002"/>
    </source>
</evidence>
<dbReference type="FunFam" id="1.10.418.10:FF:000001">
    <property type="entry name" value="Actinin alpha 1"/>
    <property type="match status" value="1"/>
</dbReference>
<evidence type="ECO:0000256" key="5">
    <source>
        <dbReference type="ARBA" id="ARBA00022490"/>
    </source>
</evidence>
<sequence>MRGQLANSAFHTATTSQSVQETEEVTVPQIEMAYKYEGNGMRVSKGEVLALLEKSTPEWWRALKRDGTEGYVPANYCKIVPGESVTVTQTTQKTTTTVEGNEAKSSVVAERQQMISEDYRDLKRFADVRRRLLTDNIKLLRFYRECDEFERWAREIEVSLADEPSAEHVAAFRRKFDKLEADMRSNGGTQLKHINDIANDLISEGHGQSRQIESRQHKINAMWENLERLRKQRAVRLEATERVADFDTSCESAREWMLGKFEQLDRNPNDVKSLQNLERDLKPLEDKIAALEKLAAAVKKDHPEEAAVIERKIAELRALHADLLRRAQEKMLLAEQTQGKEMFESALRDMMGWIEKTRKGMLEDVHPIDVAEAEELLKKHYELGEQIKDKKYEVEYCQELGRRLLDRNPRMSKVEEQLQHLVSEMAALRDLYRRRDTILKQQLDLQLFNRESERIDAATKGHEAFLEFDNLGESVESVENLLKRHRDLEAKLDAQEARLEAFSRTADDMIKAQHADSAYIEQRRRDVLARREAVRRAAAQRKKQLEASLEYQEMRREAEEVMGWMHEKAKLVASGDDSALTSSAIPHRLLKHEAFEAEIIANEPRIQQINREGAVLVGKKHYESPNVEKVVRQVNGQWDDLKNQVWNKGQRLRQAADQKGLDRILEDAHAKLDEMEGALNSKDQGIDLRSVKDLLQKHVVLEQEMGLYGNKAKLEIVDLFVDVGDGILLMKLLEIISGDKLGKPNRGRMRVQKVENLNKVLDFLKKKKIQLENIGAEDILDRNERLILGLIWTIILRFQIDTIVIEDEEERGERKHAKDALLLWCQRKTAGYPNVRIENFTTSWRNGLAFNALIHSHRPDLVDFNRLNPTDHVSNLNHAFDVAEKKLEIARLLDAEDVDVNRPDEKSIITYVSLYYHHFAKQKTEMTGARRIANIVGKLMASETMEDDYEHIASELLNWIRVTIKILESRRFPNSLNGMRDEHAKFNQFRTSEKPPKYKEKGDLEALFFTIQTKRKAMSRKQYQPPQGLFMHDIESAWAQLDYAENERQVAIIAELQRQEKLEQLAQRFHKKAKLRDGWLRSVQAVLEEMEHGRSASQVEKTLKKQQAISTDILAREDRFKMLTAMCNELCTEKYHESDKIRGMERDIVDRWTQLLALLEHRKRALMSLNDLMSLLRDIDTLSNELYSLEPAVRNRDVGKHLIGVEDLLGKHDLIDAQINAHGSLLTKLSQAANNYIRHKEEQFDVLQRKLDEVTAQYNTLVELCRARRLALERARSLFQFIQDHEEEMAWLAEKEKLCTTALNCGDISAVPQTTLLYKNVEMEMQTHWARSKGMIAGGERLVQNGQNKEDIQRRLTKMNQGWERLRVAVDALGNWLVEARHAQQYFQDANEAESWIREKMPLVKSDDLGRDEGAAESLLQRHARLEEEIQVLHIRKKYRDFLNGWG</sequence>
<evidence type="ECO:0000259" key="16">
    <source>
        <dbReference type="PROSITE" id="PS50021"/>
    </source>
</evidence>
<evidence type="ECO:0000256" key="1">
    <source>
        <dbReference type="ARBA" id="ARBA00004245"/>
    </source>
</evidence>
<dbReference type="Pfam" id="PF07653">
    <property type="entry name" value="SH3_2"/>
    <property type="match status" value="1"/>
</dbReference>
<dbReference type="InterPro" id="IPR036028">
    <property type="entry name" value="SH3-like_dom_sf"/>
</dbReference>
<evidence type="ECO:0000256" key="9">
    <source>
        <dbReference type="ARBA" id="ARBA00022737"/>
    </source>
</evidence>
<dbReference type="GO" id="GO:0005737">
    <property type="term" value="C:cytoplasm"/>
    <property type="evidence" value="ECO:0007669"/>
    <property type="project" value="UniProtKB-ARBA"/>
</dbReference>
<keyword evidence="18" id="KW-1185">Reference proteome</keyword>
<dbReference type="Gene3D" id="1.20.58.60">
    <property type="match status" value="7"/>
</dbReference>
<feature type="coiled-coil region" evidence="13">
    <location>
        <begin position="478"/>
        <end position="505"/>
    </location>
</feature>
<dbReference type="Gene3D" id="1.10.418.10">
    <property type="entry name" value="Calponin-like domain"/>
    <property type="match status" value="2"/>
</dbReference>
<dbReference type="PROSITE" id="PS50021">
    <property type="entry name" value="CH"/>
    <property type="match status" value="2"/>
</dbReference>
<evidence type="ECO:0000256" key="14">
    <source>
        <dbReference type="SAM" id="MobiDB-lite"/>
    </source>
</evidence>
<dbReference type="Pfam" id="PF00307">
    <property type="entry name" value="CH"/>
    <property type="match status" value="2"/>
</dbReference>
<dbReference type="SMART" id="SM00326">
    <property type="entry name" value="SH3"/>
    <property type="match status" value="1"/>
</dbReference>
<dbReference type="FunFam" id="1.20.58.60:FF:000007">
    <property type="entry name" value="Spectrin alpha chain non-erythrocytic 1"/>
    <property type="match status" value="1"/>
</dbReference>
<dbReference type="Gene3D" id="2.30.30.40">
    <property type="entry name" value="SH3 Domains"/>
    <property type="match status" value="1"/>
</dbReference>
<feature type="domain" description="Calponin-homology (CH)" evidence="16">
    <location>
        <begin position="694"/>
        <end position="799"/>
    </location>
</feature>
<keyword evidence="3 12" id="KW-0728">SH3 domain</keyword>
<proteinExistence type="inferred from homology"/>
<dbReference type="Pfam" id="PF00435">
    <property type="entry name" value="Spectrin"/>
    <property type="match status" value="8"/>
</dbReference>
<feature type="compositionally biased region" description="Polar residues" evidence="14">
    <location>
        <begin position="1"/>
        <end position="20"/>
    </location>
</feature>
<dbReference type="CDD" id="cd00176">
    <property type="entry name" value="SPEC"/>
    <property type="match status" value="5"/>
</dbReference>
<reference evidence="18" key="1">
    <citation type="submission" date="2010-08" db="EMBL/GenBank/DDBJ databases">
        <authorList>
            <consortium name="Caenorhabditis japonica Sequencing Consortium"/>
            <person name="Wilson R.K."/>
        </authorList>
    </citation>
    <scope>NUCLEOTIDE SEQUENCE [LARGE SCALE GENOMIC DNA]</scope>
    <source>
        <strain evidence="18">DF5081</strain>
    </source>
</reference>
<accession>A0A8R1EV82</accession>
<evidence type="ECO:0000313" key="17">
    <source>
        <dbReference type="EnsemblMetazoa" id="CJA42789.1"/>
    </source>
</evidence>
<dbReference type="GO" id="GO:0005085">
    <property type="term" value="F:guanyl-nucleotide exchange factor activity"/>
    <property type="evidence" value="ECO:0007669"/>
    <property type="project" value="UniProtKB-KW"/>
</dbReference>
<keyword evidence="13" id="KW-0175">Coiled coil</keyword>
<keyword evidence="5" id="KW-0963">Cytoplasm</keyword>
<evidence type="ECO:0000256" key="13">
    <source>
        <dbReference type="SAM" id="Coils"/>
    </source>
</evidence>
<keyword evidence="9" id="KW-0677">Repeat</keyword>
<keyword evidence="8" id="KW-0493">Microtubule</keyword>
<comment type="subcellular location">
    <subcellularLocation>
        <location evidence="1">Cytoplasm</location>
        <location evidence="1">Cytoskeleton</location>
    </subcellularLocation>
</comment>
<dbReference type="SUPFAM" id="SSF46966">
    <property type="entry name" value="Spectrin repeat"/>
    <property type="match status" value="8"/>
</dbReference>
<evidence type="ECO:0000256" key="4">
    <source>
        <dbReference type="ARBA" id="ARBA00022467"/>
    </source>
</evidence>
<comment type="similarity">
    <text evidence="2">Belongs to the spectrin family.</text>
</comment>
<evidence type="ECO:0000256" key="11">
    <source>
        <dbReference type="ARBA" id="ARBA00023212"/>
    </source>
</evidence>
<dbReference type="GO" id="GO:0005874">
    <property type="term" value="C:microtubule"/>
    <property type="evidence" value="ECO:0007669"/>
    <property type="project" value="UniProtKB-KW"/>
</dbReference>
<dbReference type="InterPro" id="IPR001715">
    <property type="entry name" value="CH_dom"/>
</dbReference>
<feature type="domain" description="Calponin-homology (CH)" evidence="16">
    <location>
        <begin position="815"/>
        <end position="920"/>
    </location>
</feature>
<keyword evidence="4" id="KW-0117">Actin capping</keyword>
<dbReference type="FunFam" id="1.10.418.10:FF:000089">
    <property type="entry name" value="Spectrin beta chain"/>
    <property type="match status" value="1"/>
</dbReference>
<dbReference type="InterPro" id="IPR018159">
    <property type="entry name" value="Spectrin/alpha-actinin"/>
</dbReference>
<organism evidence="17 18">
    <name type="scientific">Caenorhabditis japonica</name>
    <dbReference type="NCBI Taxonomy" id="281687"/>
    <lineage>
        <taxon>Eukaryota</taxon>
        <taxon>Metazoa</taxon>
        <taxon>Ecdysozoa</taxon>
        <taxon>Nematoda</taxon>
        <taxon>Chromadorea</taxon>
        <taxon>Rhabditida</taxon>
        <taxon>Rhabditina</taxon>
        <taxon>Rhabditomorpha</taxon>
        <taxon>Rhabditoidea</taxon>
        <taxon>Rhabditidae</taxon>
        <taxon>Peloderinae</taxon>
        <taxon>Caenorhabditis</taxon>
    </lineage>
</organism>
<reference evidence="17" key="2">
    <citation type="submission" date="2022-06" db="UniProtKB">
        <authorList>
            <consortium name="EnsemblMetazoa"/>
        </authorList>
    </citation>
    <scope>IDENTIFICATION</scope>
    <source>
        <strain evidence="17">DF5081</strain>
    </source>
</reference>
<keyword evidence="11" id="KW-0206">Cytoskeleton</keyword>
<dbReference type="InterPro" id="IPR002017">
    <property type="entry name" value="Spectrin_repeat"/>
</dbReference>
<dbReference type="GO" id="GO:0003779">
    <property type="term" value="F:actin binding"/>
    <property type="evidence" value="ECO:0007669"/>
    <property type="project" value="UniProtKB-KW"/>
</dbReference>
<evidence type="ECO:0000256" key="2">
    <source>
        <dbReference type="ARBA" id="ARBA00006826"/>
    </source>
</evidence>
<dbReference type="PANTHER" id="PTHR11915">
    <property type="entry name" value="SPECTRIN/FILAMIN RELATED CYTOSKELETAL PROTEIN"/>
    <property type="match status" value="1"/>
</dbReference>
<evidence type="ECO:0000256" key="12">
    <source>
        <dbReference type="PROSITE-ProRule" id="PRU00192"/>
    </source>
</evidence>
<dbReference type="SUPFAM" id="SSF47576">
    <property type="entry name" value="Calponin-homology domain, CH-domain"/>
    <property type="match status" value="1"/>
</dbReference>
<protein>
    <recommendedName>
        <fullName evidence="19">Spectrin beta chain</fullName>
    </recommendedName>
</protein>
<dbReference type="SMART" id="SM00150">
    <property type="entry name" value="SPEC"/>
    <property type="match status" value="10"/>
</dbReference>
<evidence type="ECO:0008006" key="19">
    <source>
        <dbReference type="Google" id="ProtNLM"/>
    </source>
</evidence>
<keyword evidence="6" id="KW-0597">Phosphoprotein</keyword>
<evidence type="ECO:0000313" key="18">
    <source>
        <dbReference type="Proteomes" id="UP000005237"/>
    </source>
</evidence>
<dbReference type="GO" id="GO:0051693">
    <property type="term" value="P:actin filament capping"/>
    <property type="evidence" value="ECO:0007669"/>
    <property type="project" value="UniProtKB-KW"/>
</dbReference>
<dbReference type="InterPro" id="IPR001452">
    <property type="entry name" value="SH3_domain"/>
</dbReference>
<keyword evidence="10" id="KW-0009">Actin-binding</keyword>
<dbReference type="SMART" id="SM00033">
    <property type="entry name" value="CH"/>
    <property type="match status" value="2"/>
</dbReference>
<dbReference type="InterPro" id="IPR001589">
    <property type="entry name" value="Actinin_actin-bd_CS"/>
</dbReference>
<dbReference type="CDD" id="cd21194">
    <property type="entry name" value="CH_beta_spectrin_rpt2"/>
    <property type="match status" value="1"/>
</dbReference>
<evidence type="ECO:0000256" key="7">
    <source>
        <dbReference type="ARBA" id="ARBA00022658"/>
    </source>
</evidence>
<feature type="region of interest" description="Disordered" evidence="14">
    <location>
        <begin position="1"/>
        <end position="23"/>
    </location>
</feature>
<dbReference type="FunFam" id="1.20.58.60:FF:000325">
    <property type="entry name" value="SMAll"/>
    <property type="match status" value="1"/>
</dbReference>
<evidence type="ECO:0000256" key="3">
    <source>
        <dbReference type="ARBA" id="ARBA00022443"/>
    </source>
</evidence>
<dbReference type="Proteomes" id="UP000005237">
    <property type="component" value="Unassembled WGS sequence"/>
</dbReference>
<feature type="coiled-coil region" evidence="13">
    <location>
        <begin position="1409"/>
        <end position="1436"/>
    </location>
</feature>